<protein>
    <submittedName>
        <fullName evidence="2">Uncharacterized protein</fullName>
    </submittedName>
</protein>
<gene>
    <name evidence="2" type="ORF">EDM59_21585</name>
</gene>
<name>A0A3M8D1Z1_9BACL</name>
<evidence type="ECO:0000313" key="2">
    <source>
        <dbReference type="EMBL" id="RNB81709.1"/>
    </source>
</evidence>
<dbReference type="AlphaFoldDB" id="A0A3M8D1Z1"/>
<evidence type="ECO:0000313" key="3">
    <source>
        <dbReference type="Proteomes" id="UP000269573"/>
    </source>
</evidence>
<keyword evidence="3" id="KW-1185">Reference proteome</keyword>
<feature type="compositionally biased region" description="Basic and acidic residues" evidence="1">
    <location>
        <begin position="46"/>
        <end position="59"/>
    </location>
</feature>
<dbReference type="Proteomes" id="UP000269573">
    <property type="component" value="Unassembled WGS sequence"/>
</dbReference>
<feature type="region of interest" description="Disordered" evidence="1">
    <location>
        <begin position="36"/>
        <end position="78"/>
    </location>
</feature>
<accession>A0A3M8D1Z1</accession>
<organism evidence="2 3">
    <name type="scientific">Brevibacillus nitrificans</name>
    <dbReference type="NCBI Taxonomy" id="651560"/>
    <lineage>
        <taxon>Bacteria</taxon>
        <taxon>Bacillati</taxon>
        <taxon>Bacillota</taxon>
        <taxon>Bacilli</taxon>
        <taxon>Bacillales</taxon>
        <taxon>Paenibacillaceae</taxon>
        <taxon>Brevibacillus</taxon>
    </lineage>
</organism>
<evidence type="ECO:0000256" key="1">
    <source>
        <dbReference type="SAM" id="MobiDB-lite"/>
    </source>
</evidence>
<comment type="caution">
    <text evidence="2">The sequence shown here is derived from an EMBL/GenBank/DDBJ whole genome shotgun (WGS) entry which is preliminary data.</text>
</comment>
<dbReference type="EMBL" id="RHHU01000014">
    <property type="protein sequence ID" value="RNB81709.1"/>
    <property type="molecule type" value="Genomic_DNA"/>
</dbReference>
<proteinExistence type="predicted"/>
<reference evidence="2 3" key="1">
    <citation type="submission" date="2018-10" db="EMBL/GenBank/DDBJ databases">
        <title>Phylogenomics of Brevibacillus.</title>
        <authorList>
            <person name="Dunlap C."/>
        </authorList>
    </citation>
    <scope>NUCLEOTIDE SEQUENCE [LARGE SCALE GENOMIC DNA]</scope>
    <source>
        <strain evidence="2 3">JCM 15774</strain>
    </source>
</reference>
<sequence>MCKGGIPFICHTLSTLESISRLRVGDAFFISAQAPLKASRSQAFKSGEEVRRDTLRWRNDEDETKPITGGRKKERRKR</sequence>